<dbReference type="Gene3D" id="3.20.20.140">
    <property type="entry name" value="Metal-dependent hydrolases"/>
    <property type="match status" value="1"/>
</dbReference>
<reference evidence="2 3" key="1">
    <citation type="submission" date="2018-06" db="EMBL/GenBank/DDBJ databases">
        <title>Genome sequencing of Oceanotoga sp. sy52.</title>
        <authorList>
            <person name="Mori K."/>
        </authorList>
    </citation>
    <scope>NUCLEOTIDE SEQUENCE [LARGE SCALE GENOMIC DNA]</scope>
    <source>
        <strain evidence="3">sy52</strain>
    </source>
</reference>
<dbReference type="Gene3D" id="1.10.150.650">
    <property type="match status" value="1"/>
</dbReference>
<evidence type="ECO:0000313" key="3">
    <source>
        <dbReference type="Proteomes" id="UP000516361"/>
    </source>
</evidence>
<evidence type="ECO:0000259" key="1">
    <source>
        <dbReference type="SMART" id="SM00481"/>
    </source>
</evidence>
<dbReference type="InterPro" id="IPR003141">
    <property type="entry name" value="Pol/His_phosphatase_N"/>
</dbReference>
<dbReference type="RefSeq" id="WP_190613825.1">
    <property type="nucleotide sequence ID" value="NZ_AP018712.1"/>
</dbReference>
<dbReference type="GO" id="GO:0035312">
    <property type="term" value="F:5'-3' DNA exonuclease activity"/>
    <property type="evidence" value="ECO:0007669"/>
    <property type="project" value="TreeGrafter"/>
</dbReference>
<dbReference type="EMBL" id="AP018712">
    <property type="protein sequence ID" value="BBE31346.1"/>
    <property type="molecule type" value="Genomic_DNA"/>
</dbReference>
<dbReference type="PANTHER" id="PTHR42924">
    <property type="entry name" value="EXONUCLEASE"/>
    <property type="match status" value="1"/>
</dbReference>
<dbReference type="InterPro" id="IPR052018">
    <property type="entry name" value="PHP_domain"/>
</dbReference>
<protein>
    <submittedName>
        <fullName evidence="2">Phosphatase</fullName>
    </submittedName>
</protein>
<name>A0A7G1G7K6_9BACT</name>
<evidence type="ECO:0000313" key="2">
    <source>
        <dbReference type="EMBL" id="BBE31346.1"/>
    </source>
</evidence>
<dbReference type="Pfam" id="PF02811">
    <property type="entry name" value="PHP"/>
    <property type="match status" value="1"/>
</dbReference>
<dbReference type="GO" id="GO:0004534">
    <property type="term" value="F:5'-3' RNA exonuclease activity"/>
    <property type="evidence" value="ECO:0007669"/>
    <property type="project" value="TreeGrafter"/>
</dbReference>
<feature type="domain" description="Polymerase/histidinol phosphatase N-terminal" evidence="1">
    <location>
        <begin position="3"/>
        <end position="68"/>
    </location>
</feature>
<proteinExistence type="predicted"/>
<dbReference type="CDD" id="cd07438">
    <property type="entry name" value="PHP_HisPPase_AMP"/>
    <property type="match status" value="1"/>
</dbReference>
<keyword evidence="3" id="KW-1185">Reference proteome</keyword>
<dbReference type="InterPro" id="IPR016195">
    <property type="entry name" value="Pol/histidinol_Pase-like"/>
</dbReference>
<dbReference type="InterPro" id="IPR004013">
    <property type="entry name" value="PHP_dom"/>
</dbReference>
<sequence>MLIDMHSHSTFSDGTYTPQQLIEMAVEKKLEIYSITDHDNIGAQEFAINFSKEKKLNYVTGVEISCEFSSMLDILGYRIDIKNIKLNKVLNEIQDFRENRNVYMIEKLKKIGIEISMNELKQVAGSKIIGRPHFARVMVNKNYVKSFEEAFEKYLGDGKPGNVPKKKIKPLEAIELIRNAGGYPVIAHPRYLNLNKDRFEQFLKEMKKNGLWGLETYYSKNTVSENKYYYEIAKKYELIPTAGSDFHGLNKPDIKIGMEVTEEITNNIKKYFWGE</sequence>
<dbReference type="InParanoid" id="A0A7G1G7K6"/>
<organism evidence="2 3">
    <name type="scientific">Tepiditoga spiralis</name>
    <dbReference type="NCBI Taxonomy" id="2108365"/>
    <lineage>
        <taxon>Bacteria</taxon>
        <taxon>Thermotogati</taxon>
        <taxon>Thermotogota</taxon>
        <taxon>Thermotogae</taxon>
        <taxon>Petrotogales</taxon>
        <taxon>Petrotogaceae</taxon>
        <taxon>Tepiditoga</taxon>
    </lineage>
</organism>
<dbReference type="SMART" id="SM00481">
    <property type="entry name" value="POLIIIAc"/>
    <property type="match status" value="1"/>
</dbReference>
<dbReference type="SUPFAM" id="SSF89550">
    <property type="entry name" value="PHP domain-like"/>
    <property type="match status" value="1"/>
</dbReference>
<gene>
    <name evidence="2" type="ORF">OSSY52_14870</name>
</gene>
<dbReference type="Proteomes" id="UP000516361">
    <property type="component" value="Chromosome"/>
</dbReference>
<dbReference type="KEGG" id="ocy:OSSY52_14870"/>
<dbReference type="AlphaFoldDB" id="A0A7G1G7K6"/>
<dbReference type="PANTHER" id="PTHR42924:SF3">
    <property type="entry name" value="POLYMERASE_HISTIDINOL PHOSPHATASE N-TERMINAL DOMAIN-CONTAINING PROTEIN"/>
    <property type="match status" value="1"/>
</dbReference>
<accession>A0A7G1G7K6</accession>